<dbReference type="InterPro" id="IPR031161">
    <property type="entry name" value="Peptidase_M60_dom"/>
</dbReference>
<dbReference type="SMART" id="SM01276">
    <property type="entry name" value="M60-like"/>
    <property type="match status" value="1"/>
</dbReference>
<dbReference type="Pfam" id="PF17291">
    <property type="entry name" value="M60-like_N"/>
    <property type="match status" value="1"/>
</dbReference>
<evidence type="ECO:0000259" key="2">
    <source>
        <dbReference type="PROSITE" id="PS51723"/>
    </source>
</evidence>
<proteinExistence type="predicted"/>
<feature type="signal peptide" evidence="1">
    <location>
        <begin position="1"/>
        <end position="18"/>
    </location>
</feature>
<reference evidence="3 4" key="1">
    <citation type="journal article" date="2015" name="BMC Genomics">
        <title>Insights from the genome of Ophiocordyceps polyrhachis-furcata to pathogenicity and host specificity in insect fungi.</title>
        <authorList>
            <person name="Wichadakul D."/>
            <person name="Kobmoo N."/>
            <person name="Ingsriswang S."/>
            <person name="Tangphatsornruang S."/>
            <person name="Chantasingh D."/>
            <person name="Luangsa-ard J.J."/>
            <person name="Eurwilaichitr L."/>
        </authorList>
    </citation>
    <scope>NUCLEOTIDE SEQUENCE [LARGE SCALE GENOMIC DNA]</scope>
    <source>
        <strain evidence="3 4">BCC 54312</strain>
    </source>
</reference>
<dbReference type="Pfam" id="PF13402">
    <property type="entry name" value="Peptidase_M60"/>
    <property type="match status" value="1"/>
</dbReference>
<protein>
    <recommendedName>
        <fullName evidence="2">Peptidase M60 domain-containing protein</fullName>
    </recommendedName>
</protein>
<dbReference type="Gene3D" id="3.40.390.80">
    <property type="entry name" value="Peptidase M60, enhancin-like domain 2"/>
    <property type="match status" value="1"/>
</dbReference>
<comment type="caution">
    <text evidence="3">The sequence shown here is derived from an EMBL/GenBank/DDBJ whole genome shotgun (WGS) entry which is preliminary data.</text>
</comment>
<dbReference type="Proteomes" id="UP000253664">
    <property type="component" value="Unassembled WGS sequence"/>
</dbReference>
<feature type="chain" id="PRO_5016562075" description="Peptidase M60 domain-containing protein" evidence="1">
    <location>
        <begin position="19"/>
        <end position="623"/>
    </location>
</feature>
<evidence type="ECO:0000313" key="4">
    <source>
        <dbReference type="Proteomes" id="UP000253664"/>
    </source>
</evidence>
<evidence type="ECO:0000256" key="1">
    <source>
        <dbReference type="SAM" id="SignalP"/>
    </source>
</evidence>
<keyword evidence="1" id="KW-0732">Signal</keyword>
<dbReference type="OrthoDB" id="10260387at2759"/>
<keyword evidence="4" id="KW-1185">Reference proteome</keyword>
<evidence type="ECO:0000313" key="3">
    <source>
        <dbReference type="EMBL" id="RCI08339.1"/>
    </source>
</evidence>
<name>A0A367L1L5_9HYPO</name>
<dbReference type="InterPro" id="IPR035423">
    <property type="entry name" value="M60-like_N"/>
</dbReference>
<dbReference type="AlphaFoldDB" id="A0A367L1L5"/>
<organism evidence="3 4">
    <name type="scientific">Ophiocordyceps polyrhachis-furcata BCC 54312</name>
    <dbReference type="NCBI Taxonomy" id="1330021"/>
    <lineage>
        <taxon>Eukaryota</taxon>
        <taxon>Fungi</taxon>
        <taxon>Dikarya</taxon>
        <taxon>Ascomycota</taxon>
        <taxon>Pezizomycotina</taxon>
        <taxon>Sordariomycetes</taxon>
        <taxon>Hypocreomycetidae</taxon>
        <taxon>Hypocreales</taxon>
        <taxon>Ophiocordycipitaceae</taxon>
        <taxon>Ophiocordyceps</taxon>
    </lineage>
</organism>
<accession>A0A367L1L5</accession>
<sequence length="623" mass="71323">MIHPRVSLLLLGNLLVSSVVVVVIKAEYASNAAAEQAEAEDAQPRDGNNNTKVAKASVGMEIYQQARSLHQQEEQPFWIRVMNKGPAEATRLVLASPKLSDFSLLITEVGNSCLQTDVGSDRIYCEWRNVRASLQKQFGMSVKYYGSLRVKDIMVPLTLTSYLHDDKPMVSSASVYSLYWQVHSPQVFEYDSDSDYFFPQERAMEISALPRAADEMSRLRQWFQWSDLQPTGFYHRPGTPLEVLVEGVSTEGPRPELVIGTPELVDPRNRSDEFLPDGQRSKQLEFGFNEVICPTGGIIYIRYTYGLGTGPPPPITVTLGEGMAAQPFPLFRQGLTTEDEWRKMLMVTQVPFAELAGRRVIVTGLASHAMRYALMGQEQEDLLETYEKILAAQDRISGLFRHGTSAEHRPSPLRPMIVQSPNSRSGNSYHFRAAIPTMYHEDVWWKPALQKSWMVWHELGHQRQQVFAWSWDELGETTANIYSLAAQRMWRNRSGKHGSSEEWMRAKEFLAAWRVNRTVDFDMTDDFVRLAMFEQLRVIFGDGFYHALHAMARESPPRRTTDEKKLFFMSRASSIAKLNLRDYFEKWGLRPQPTAVEWMARFPTPVEDLTERPVYTSRSTYYV</sequence>
<dbReference type="InterPro" id="IPR042279">
    <property type="entry name" value="Pep_M60_3"/>
</dbReference>
<dbReference type="PROSITE" id="PS51723">
    <property type="entry name" value="PEPTIDASE_M60"/>
    <property type="match status" value="1"/>
</dbReference>
<feature type="domain" description="Peptidase M60" evidence="2">
    <location>
        <begin position="226"/>
        <end position="541"/>
    </location>
</feature>
<dbReference type="Gene3D" id="2.60.120.1250">
    <property type="entry name" value="Peptidase M60, enhancin-like domain 1"/>
    <property type="match status" value="1"/>
</dbReference>
<dbReference type="Gene3D" id="1.10.390.30">
    <property type="entry name" value="Peptidase M60, enhancin-like domain 3"/>
    <property type="match status" value="1"/>
</dbReference>
<dbReference type="EMBL" id="LKCN02000019">
    <property type="protein sequence ID" value="RCI08339.1"/>
    <property type="molecule type" value="Genomic_DNA"/>
</dbReference>
<gene>
    <name evidence="3" type="ORF">L249_8812</name>
</gene>